<proteinExistence type="predicted"/>
<dbReference type="Pfam" id="PF01755">
    <property type="entry name" value="Glyco_transf_25"/>
    <property type="match status" value="1"/>
</dbReference>
<dbReference type="AlphaFoldDB" id="A0AAD7UKA4"/>
<comment type="caution">
    <text evidence="4">The sequence shown here is derived from an EMBL/GenBank/DDBJ whole genome shotgun (WGS) entry which is preliminary data.</text>
</comment>
<evidence type="ECO:0000259" key="3">
    <source>
        <dbReference type="Pfam" id="PF01755"/>
    </source>
</evidence>
<feature type="signal peptide" evidence="2">
    <location>
        <begin position="1"/>
        <end position="23"/>
    </location>
</feature>
<evidence type="ECO:0000256" key="1">
    <source>
        <dbReference type="SAM" id="MobiDB-lite"/>
    </source>
</evidence>
<dbReference type="EMBL" id="JAQMWT010000164">
    <property type="protein sequence ID" value="KAJ8608626.1"/>
    <property type="molecule type" value="Genomic_DNA"/>
</dbReference>
<accession>A0AAD7UKA4</accession>
<feature type="domain" description="Glycosyl transferase family 25" evidence="3">
    <location>
        <begin position="241"/>
        <end position="427"/>
    </location>
</feature>
<feature type="region of interest" description="Disordered" evidence="1">
    <location>
        <begin position="627"/>
        <end position="657"/>
    </location>
</feature>
<evidence type="ECO:0000313" key="4">
    <source>
        <dbReference type="EMBL" id="KAJ8608626.1"/>
    </source>
</evidence>
<sequence length="718" mass="80832">MLFRARTTTLLVFFFLTQRAAWCGVVVHPLVAKESREFELCVDDIVVGKTRQSVRWVPGEETGEAAALRVIKTKDEAIGAFLEHRVSLAMMIRREFRFAARELLFEPRVFFTSLSCGVDSALDRIGSWLLVDGNTFNPWRESDWEYFFEDRPIKAAGLACDATRFLADNGRLGDFATALAKRLDGSLEIHAPHDLPLLDEFFEPGDFEEEASPVDNDCELALRYRASSSSSSSSSKETRALAINLRRRPDRWAMLLENAKRAGVLEVSRVEAVDGEALDLGAPEVARIFNLSSWHYGKARNSHQDHGYRSGVVACAMSHLEAWRQIATFSEESPYSARLVLEDDAVFAPDFKERFGRLLKEKLDRDSTWDLVFLGVLDDRDLYGDYVVYPGVKRFTARPRTFGAGAFAYLLRPRTARRLLQEALTWGIQQPIDWWLVDRFDTLVAYKADPPLAASPEGKGRDSDNDQIYDQTRLLLENTFSTDDNNNNNNHHQKGRRRRRRRSFVRRFRVVDPEPGAAVPAGEDLNLQLELVVDGRVDVFMLRHALARICVKKVAGGKNFQAAAAAAKCAPLSARRATVPGAWLLEEGWIKLETALVDYDGTPLTTTTTTTDPDALFVEAVYWDKQPGKRRRPGEEEEEEEEEVSSFSSFFPKKGKGKKASHALDLVVDGEPRQLTCWARSLYACVRDFCRGIVQPEGLECMARVAAAFAGAFFSTTT</sequence>
<feature type="chain" id="PRO_5041978056" description="Glycosyl transferase family 25 domain-containing protein" evidence="2">
    <location>
        <begin position="24"/>
        <end position="718"/>
    </location>
</feature>
<evidence type="ECO:0000313" key="5">
    <source>
        <dbReference type="Proteomes" id="UP001230188"/>
    </source>
</evidence>
<feature type="compositionally biased region" description="Basic residues" evidence="1">
    <location>
        <begin position="491"/>
        <end position="501"/>
    </location>
</feature>
<dbReference type="InterPro" id="IPR002654">
    <property type="entry name" value="Glyco_trans_25"/>
</dbReference>
<feature type="region of interest" description="Disordered" evidence="1">
    <location>
        <begin position="479"/>
        <end position="501"/>
    </location>
</feature>
<evidence type="ECO:0000256" key="2">
    <source>
        <dbReference type="SAM" id="SignalP"/>
    </source>
</evidence>
<keyword evidence="5" id="KW-1185">Reference proteome</keyword>
<protein>
    <recommendedName>
        <fullName evidence="3">Glycosyl transferase family 25 domain-containing protein</fullName>
    </recommendedName>
</protein>
<gene>
    <name evidence="4" type="ORF">CTAYLR_008720</name>
</gene>
<dbReference type="CDD" id="cd06532">
    <property type="entry name" value="Glyco_transf_25"/>
    <property type="match status" value="1"/>
</dbReference>
<name>A0AAD7UKA4_9STRA</name>
<reference evidence="4" key="1">
    <citation type="submission" date="2023-01" db="EMBL/GenBank/DDBJ databases">
        <title>Metagenome sequencing of chrysophaentin producing Chrysophaeum taylorii.</title>
        <authorList>
            <person name="Davison J."/>
            <person name="Bewley C."/>
        </authorList>
    </citation>
    <scope>NUCLEOTIDE SEQUENCE</scope>
    <source>
        <strain evidence="4">NIES-1699</strain>
    </source>
</reference>
<keyword evidence="2" id="KW-0732">Signal</keyword>
<dbReference type="Proteomes" id="UP001230188">
    <property type="component" value="Unassembled WGS sequence"/>
</dbReference>
<organism evidence="4 5">
    <name type="scientific">Chrysophaeum taylorii</name>
    <dbReference type="NCBI Taxonomy" id="2483200"/>
    <lineage>
        <taxon>Eukaryota</taxon>
        <taxon>Sar</taxon>
        <taxon>Stramenopiles</taxon>
        <taxon>Ochrophyta</taxon>
        <taxon>Pelagophyceae</taxon>
        <taxon>Pelagomonadales</taxon>
        <taxon>Pelagomonadaceae</taxon>
        <taxon>Chrysophaeum</taxon>
    </lineage>
</organism>
<feature type="compositionally biased region" description="Acidic residues" evidence="1">
    <location>
        <begin position="635"/>
        <end position="644"/>
    </location>
</feature>